<feature type="region of interest" description="Disordered" evidence="1">
    <location>
        <begin position="679"/>
        <end position="708"/>
    </location>
</feature>
<dbReference type="PANTHER" id="PTHR45947">
    <property type="entry name" value="SULFOQUINOVOSYL TRANSFERASE SQD2"/>
    <property type="match status" value="1"/>
</dbReference>
<accession>A0ABN9SLA5</accession>
<evidence type="ECO:0000256" key="2">
    <source>
        <dbReference type="SAM" id="Phobius"/>
    </source>
</evidence>
<name>A0ABN9SLA5_9DINO</name>
<feature type="transmembrane region" description="Helical" evidence="2">
    <location>
        <begin position="195"/>
        <end position="219"/>
    </location>
</feature>
<reference evidence="3" key="1">
    <citation type="submission" date="2023-10" db="EMBL/GenBank/DDBJ databases">
        <authorList>
            <person name="Chen Y."/>
            <person name="Shah S."/>
            <person name="Dougan E. K."/>
            <person name="Thang M."/>
            <person name="Chan C."/>
        </authorList>
    </citation>
    <scope>NUCLEOTIDE SEQUENCE [LARGE SCALE GENOMIC DNA]</scope>
</reference>
<dbReference type="EMBL" id="CAUYUJ010011780">
    <property type="protein sequence ID" value="CAK0832587.1"/>
    <property type="molecule type" value="Genomic_DNA"/>
</dbReference>
<dbReference type="InterPro" id="IPR050194">
    <property type="entry name" value="Glycosyltransferase_grp1"/>
</dbReference>
<keyword evidence="2" id="KW-1133">Transmembrane helix</keyword>
<keyword evidence="2" id="KW-0812">Transmembrane</keyword>
<feature type="compositionally biased region" description="Low complexity" evidence="1">
    <location>
        <begin position="688"/>
        <end position="706"/>
    </location>
</feature>
<evidence type="ECO:0000313" key="4">
    <source>
        <dbReference type="Proteomes" id="UP001189429"/>
    </source>
</evidence>
<evidence type="ECO:0000313" key="3">
    <source>
        <dbReference type="EMBL" id="CAK0832587.1"/>
    </source>
</evidence>
<proteinExistence type="predicted"/>
<dbReference type="CDD" id="cd03801">
    <property type="entry name" value="GT4_PimA-like"/>
    <property type="match status" value="1"/>
</dbReference>
<evidence type="ECO:0008006" key="5">
    <source>
        <dbReference type="Google" id="ProtNLM"/>
    </source>
</evidence>
<dbReference type="Proteomes" id="UP001189429">
    <property type="component" value="Unassembled WGS sequence"/>
</dbReference>
<protein>
    <recommendedName>
        <fullName evidence="5">Glycosyl transferase family 1 domain-containing protein</fullName>
    </recommendedName>
</protein>
<feature type="region of interest" description="Disordered" evidence="1">
    <location>
        <begin position="262"/>
        <end position="284"/>
    </location>
</feature>
<feature type="region of interest" description="Disordered" evidence="1">
    <location>
        <begin position="1065"/>
        <end position="1085"/>
    </location>
</feature>
<sequence length="1307" mass="140740">MLRHELDAPRDKKPCWTLAPRRVRLLEDATPDDCALVVLGDGDTAYADLVEASRRRNVLPLRRALGAQEMRAAYAACDLVVSASRFETLGNVVVEAFAAGTPVAVQPAQGHLEFVEHGRNSYHVDFDDPAAARPQLEEIVRRLLSGEDRALRAALDELGVRLRSQDFAVGLEDAILRPALAAAAARRRCWVLEPVVRCLSLVAALALWLVVGAASRLIYAFSREPRYEYGAPGSAVEPTEHQRRRECKACPLCFFLGQQDIQKGPGARSLRPRTSMGSDGGDDEKEKSLLARIVGVVRRKARTMGPAALLAYPCALPRASVGGDGSFYICLLTFTLVIGMTIGFGIFMVLWTILRQNNAIATQEGAAEAKAPADIMIDIAMYSFALVGARAAFLAATGWPPEAEVLEAKAALMCRAEDLTGFLLVLGGFWAGNNATKPARVAAAAALAPVVGRATAWAGGSGGARGEPAGGVAVAVLVVTVIEVESVLPGAIHQAFLPGLQGVPLSTVASGGPRNGFIATAFGMDAPLTLPGVLERPQPARLPFLLAVSFIYAEVVTGARGKPPPKLRGRAIALHLANRSRTARPSGAPLDRGAAVVRRGAHRDAAARLVNQISRRHCVSGCLAPLPPNEGARLIIQGLGAPVIAINDEDEACVPLLAREGRDAETAACSAILNCRRERNPAPRGRPPLRAAAAPRRAGASDGASGDARRLPAVAANARDGGQLATLQFLTDDPGAAGACAALRRRDPDSGAPALVGLRAVALPRADHVHSAELFMPSLATADSRARAIGDNLCAVRHGAGGARHRRLPPRQQMEQALRHADDSGWSVTWRAARRQFNRAADRLAALGVFWADRLRWAGTRSAASQFARAGQRSTMPTGSPWQGIDLSDPDAICRVTAEDRAHFHSKDHKSRCGQQRADGWPDPSLFDMRGNLWKMAGGTNVDKHTERTALRFKRGGWGPEWRFNGANWQAAGDAGPWTMPCAGAPMEWPVNWGQVPKSYPDTYAAPTWKCPPGTAANKSRRRLRSLGAHADSRCRALPRCDMGMRRSCAIAHCSVRKLRRLCATREQPRPRRHSGGESLPGDRGLFGTQADATARRIQQMHARLYNYSRAAPTHNCPIGRTRGGISLPDSWVTDVQNRANAPSNVSWLEMRQATKRVGPERPCALDIRLAPAGPKHHLATKCNLSSYLEAEANRKRRALSWPAEFTLNWDGPELTSWHVIPPVYWVQTMTSSDTSARCCRASLGPPFLKNSGLSSEDTRANQLPVKFDASHGQLRDNDDIAPRPANQGETHYRIGISPDSSEHLPL</sequence>
<evidence type="ECO:0000256" key="1">
    <source>
        <dbReference type="SAM" id="MobiDB-lite"/>
    </source>
</evidence>
<feature type="region of interest" description="Disordered" evidence="1">
    <location>
        <begin position="1269"/>
        <end position="1307"/>
    </location>
</feature>
<keyword evidence="4" id="KW-1185">Reference proteome</keyword>
<dbReference type="PANTHER" id="PTHR45947:SF3">
    <property type="entry name" value="SULFOQUINOVOSYL TRANSFERASE SQD2"/>
    <property type="match status" value="1"/>
</dbReference>
<feature type="transmembrane region" description="Helical" evidence="2">
    <location>
        <begin position="326"/>
        <end position="354"/>
    </location>
</feature>
<dbReference type="Gene3D" id="3.40.50.2000">
    <property type="entry name" value="Glycogen Phosphorylase B"/>
    <property type="match status" value="1"/>
</dbReference>
<dbReference type="SUPFAM" id="SSF53756">
    <property type="entry name" value="UDP-Glycosyltransferase/glycogen phosphorylase"/>
    <property type="match status" value="1"/>
</dbReference>
<comment type="caution">
    <text evidence="3">The sequence shown here is derived from an EMBL/GenBank/DDBJ whole genome shotgun (WGS) entry which is preliminary data.</text>
</comment>
<dbReference type="Pfam" id="PF13692">
    <property type="entry name" value="Glyco_trans_1_4"/>
    <property type="match status" value="1"/>
</dbReference>
<keyword evidence="2" id="KW-0472">Membrane</keyword>
<gene>
    <name evidence="3" type="ORF">PCOR1329_LOCUS30568</name>
</gene>
<organism evidence="3 4">
    <name type="scientific">Prorocentrum cordatum</name>
    <dbReference type="NCBI Taxonomy" id="2364126"/>
    <lineage>
        <taxon>Eukaryota</taxon>
        <taxon>Sar</taxon>
        <taxon>Alveolata</taxon>
        <taxon>Dinophyceae</taxon>
        <taxon>Prorocentrales</taxon>
        <taxon>Prorocentraceae</taxon>
        <taxon>Prorocentrum</taxon>
    </lineage>
</organism>